<dbReference type="Gene3D" id="2.40.50.1020">
    <property type="entry name" value="LytTr DNA-binding domain"/>
    <property type="match status" value="1"/>
</dbReference>
<evidence type="ECO:0000313" key="6">
    <source>
        <dbReference type="EMBL" id="HIZ21934.1"/>
    </source>
</evidence>
<sequence length="232" mass="27011">MKKIAVCDDDPRILSMMQEYLEPMKQIFEIDFYSNGEDLVRASIPYDVLFLDIDMDGLSGIETARKLRSLYKKTKIIYLTAYEDYKDYAFSVHAFGYLLKPVSKETVWKILTEALDYAEEETSGPRIRFQTEEGVREILVKDICYFEYQNRKIRILTPKEVFHIHEGIGALGRRMEHMGFASPHKSFVVNLAHVKGIHGYELLMTNGDRLPLSQKRSARFRQILTHYLAGQI</sequence>
<dbReference type="InterPro" id="IPR011006">
    <property type="entry name" value="CheY-like_superfamily"/>
</dbReference>
<dbReference type="Gene3D" id="3.40.50.2300">
    <property type="match status" value="1"/>
</dbReference>
<name>A0A9D2DS35_9FIRM</name>
<evidence type="ECO:0000256" key="1">
    <source>
        <dbReference type="ARBA" id="ARBA00018672"/>
    </source>
</evidence>
<feature type="domain" description="Response regulatory" evidence="4">
    <location>
        <begin position="3"/>
        <end position="115"/>
    </location>
</feature>
<dbReference type="InterPro" id="IPR046947">
    <property type="entry name" value="LytR-like"/>
</dbReference>
<dbReference type="InterPro" id="IPR007492">
    <property type="entry name" value="LytTR_DNA-bd_dom"/>
</dbReference>
<dbReference type="SMART" id="SM00850">
    <property type="entry name" value="LytTR"/>
    <property type="match status" value="1"/>
</dbReference>
<dbReference type="SUPFAM" id="SSF52172">
    <property type="entry name" value="CheY-like"/>
    <property type="match status" value="1"/>
</dbReference>
<evidence type="ECO:0000313" key="7">
    <source>
        <dbReference type="Proteomes" id="UP000824041"/>
    </source>
</evidence>
<keyword evidence="3" id="KW-0597">Phosphoprotein</keyword>
<accession>A0A9D2DS35</accession>
<dbReference type="PROSITE" id="PS50930">
    <property type="entry name" value="HTH_LYTTR"/>
    <property type="match status" value="1"/>
</dbReference>
<evidence type="ECO:0000259" key="4">
    <source>
        <dbReference type="PROSITE" id="PS50110"/>
    </source>
</evidence>
<dbReference type="AlphaFoldDB" id="A0A9D2DS35"/>
<dbReference type="PANTHER" id="PTHR37299">
    <property type="entry name" value="TRANSCRIPTIONAL REGULATOR-RELATED"/>
    <property type="match status" value="1"/>
</dbReference>
<dbReference type="Pfam" id="PF00072">
    <property type="entry name" value="Response_reg"/>
    <property type="match status" value="1"/>
</dbReference>
<comment type="caution">
    <text evidence="6">The sequence shown here is derived from an EMBL/GenBank/DDBJ whole genome shotgun (WGS) entry which is preliminary data.</text>
</comment>
<feature type="domain" description="HTH LytTR-type" evidence="5">
    <location>
        <begin position="127"/>
        <end position="226"/>
    </location>
</feature>
<proteinExistence type="predicted"/>
<keyword evidence="6" id="KW-0238">DNA-binding</keyword>
<dbReference type="InterPro" id="IPR001789">
    <property type="entry name" value="Sig_transdc_resp-reg_receiver"/>
</dbReference>
<reference evidence="6" key="2">
    <citation type="submission" date="2021-04" db="EMBL/GenBank/DDBJ databases">
        <authorList>
            <person name="Gilroy R."/>
        </authorList>
    </citation>
    <scope>NUCLEOTIDE SEQUENCE</scope>
    <source>
        <strain evidence="6">14324</strain>
    </source>
</reference>
<reference evidence="6" key="1">
    <citation type="journal article" date="2021" name="PeerJ">
        <title>Extensive microbial diversity within the chicken gut microbiome revealed by metagenomics and culture.</title>
        <authorList>
            <person name="Gilroy R."/>
            <person name="Ravi A."/>
            <person name="Getino M."/>
            <person name="Pursley I."/>
            <person name="Horton D.L."/>
            <person name="Alikhan N.F."/>
            <person name="Baker D."/>
            <person name="Gharbi K."/>
            <person name="Hall N."/>
            <person name="Watson M."/>
            <person name="Adriaenssens E.M."/>
            <person name="Foster-Nyarko E."/>
            <person name="Jarju S."/>
            <person name="Secka A."/>
            <person name="Antonio M."/>
            <person name="Oren A."/>
            <person name="Chaudhuri R.R."/>
            <person name="La Ragione R."/>
            <person name="Hildebrand F."/>
            <person name="Pallen M.J."/>
        </authorList>
    </citation>
    <scope>NUCLEOTIDE SEQUENCE</scope>
    <source>
        <strain evidence="6">14324</strain>
    </source>
</reference>
<comment type="function">
    <text evidence="2">May play the central regulatory role in sporulation. It may be an element of the effector pathway responsible for the activation of sporulation genes in response to nutritional stress. Spo0A may act in concert with spo0H (a sigma factor) to control the expression of some genes that are critical to the sporulation process.</text>
</comment>
<evidence type="ECO:0000259" key="5">
    <source>
        <dbReference type="PROSITE" id="PS50930"/>
    </source>
</evidence>
<protein>
    <recommendedName>
        <fullName evidence="1">Stage 0 sporulation protein A homolog</fullName>
    </recommendedName>
</protein>
<dbReference type="Proteomes" id="UP000824041">
    <property type="component" value="Unassembled WGS sequence"/>
</dbReference>
<gene>
    <name evidence="6" type="ORF">IAA21_03930</name>
</gene>
<dbReference type="Pfam" id="PF04397">
    <property type="entry name" value="LytTR"/>
    <property type="match status" value="1"/>
</dbReference>
<dbReference type="GO" id="GO:0003677">
    <property type="term" value="F:DNA binding"/>
    <property type="evidence" value="ECO:0007669"/>
    <property type="project" value="UniProtKB-KW"/>
</dbReference>
<evidence type="ECO:0000256" key="2">
    <source>
        <dbReference type="ARBA" id="ARBA00024867"/>
    </source>
</evidence>
<dbReference type="GO" id="GO:0000156">
    <property type="term" value="F:phosphorelay response regulator activity"/>
    <property type="evidence" value="ECO:0007669"/>
    <property type="project" value="InterPro"/>
</dbReference>
<evidence type="ECO:0000256" key="3">
    <source>
        <dbReference type="PROSITE-ProRule" id="PRU00169"/>
    </source>
</evidence>
<feature type="modified residue" description="4-aspartylphosphate" evidence="3">
    <location>
        <position position="52"/>
    </location>
</feature>
<organism evidence="6 7">
    <name type="scientific">Candidatus Blautia faecigallinarum</name>
    <dbReference type="NCBI Taxonomy" id="2838488"/>
    <lineage>
        <taxon>Bacteria</taxon>
        <taxon>Bacillati</taxon>
        <taxon>Bacillota</taxon>
        <taxon>Clostridia</taxon>
        <taxon>Lachnospirales</taxon>
        <taxon>Lachnospiraceae</taxon>
        <taxon>Blautia</taxon>
    </lineage>
</organism>
<dbReference type="PANTHER" id="PTHR37299:SF1">
    <property type="entry name" value="STAGE 0 SPORULATION PROTEIN A HOMOLOG"/>
    <property type="match status" value="1"/>
</dbReference>
<dbReference type="SMART" id="SM00448">
    <property type="entry name" value="REC"/>
    <property type="match status" value="1"/>
</dbReference>
<dbReference type="EMBL" id="DXBU01000052">
    <property type="protein sequence ID" value="HIZ21934.1"/>
    <property type="molecule type" value="Genomic_DNA"/>
</dbReference>
<dbReference type="PROSITE" id="PS50110">
    <property type="entry name" value="RESPONSE_REGULATORY"/>
    <property type="match status" value="1"/>
</dbReference>